<gene>
    <name evidence="11" type="ORF">CDO51_06855</name>
</gene>
<evidence type="ECO:0000256" key="6">
    <source>
        <dbReference type="ARBA" id="ARBA00029513"/>
    </source>
</evidence>
<evidence type="ECO:0000313" key="12">
    <source>
        <dbReference type="Proteomes" id="UP000214588"/>
    </source>
</evidence>
<feature type="binding site" evidence="9">
    <location>
        <begin position="289"/>
        <end position="290"/>
    </location>
    <ligand>
        <name>FMN</name>
        <dbReference type="ChEBI" id="CHEBI:58210"/>
    </ligand>
</feature>
<feature type="binding site" evidence="9">
    <location>
        <begin position="266"/>
        <end position="270"/>
    </location>
    <ligand>
        <name>FMN</name>
        <dbReference type="ChEBI" id="CHEBI:58210"/>
    </ligand>
</feature>
<dbReference type="PIRSF" id="PIRSF000138">
    <property type="entry name" value="Al-hdrx_acd_dh"/>
    <property type="match status" value="1"/>
</dbReference>
<feature type="binding site" evidence="9">
    <location>
        <position position="233"/>
    </location>
    <ligand>
        <name>FMN</name>
        <dbReference type="ChEBI" id="CHEBI:58210"/>
    </ligand>
</feature>
<evidence type="ECO:0000256" key="1">
    <source>
        <dbReference type="ARBA" id="ARBA00001917"/>
    </source>
</evidence>
<evidence type="ECO:0000256" key="3">
    <source>
        <dbReference type="ARBA" id="ARBA00022643"/>
    </source>
</evidence>
<evidence type="ECO:0000256" key="8">
    <source>
        <dbReference type="PIRSR" id="PIRSR000138-1"/>
    </source>
</evidence>
<dbReference type="CDD" id="cd02809">
    <property type="entry name" value="alpha_hydroxyacid_oxid_FMN"/>
    <property type="match status" value="1"/>
</dbReference>
<evidence type="ECO:0000256" key="5">
    <source>
        <dbReference type="ARBA" id="ARBA00024042"/>
    </source>
</evidence>
<dbReference type="InterPro" id="IPR013785">
    <property type="entry name" value="Aldolase_TIM"/>
</dbReference>
<feature type="binding site" evidence="9">
    <location>
        <position position="211"/>
    </location>
    <ligand>
        <name>FMN</name>
        <dbReference type="ChEBI" id="CHEBI:58210"/>
    </ligand>
</feature>
<dbReference type="Pfam" id="PF01070">
    <property type="entry name" value="FMN_dh"/>
    <property type="match status" value="2"/>
</dbReference>
<evidence type="ECO:0000313" key="11">
    <source>
        <dbReference type="EMBL" id="OWZ83807.1"/>
    </source>
</evidence>
<evidence type="ECO:0000256" key="9">
    <source>
        <dbReference type="PIRSR" id="PIRSR000138-2"/>
    </source>
</evidence>
<evidence type="ECO:0000256" key="7">
    <source>
        <dbReference type="ARBA" id="ARBA00048754"/>
    </source>
</evidence>
<dbReference type="AlphaFoldDB" id="A0A226C0B0"/>
<organism evidence="11 12">
    <name type="scientific">Natranaerobius trueperi</name>
    <dbReference type="NCBI Taxonomy" id="759412"/>
    <lineage>
        <taxon>Bacteria</taxon>
        <taxon>Bacillati</taxon>
        <taxon>Bacillota</taxon>
        <taxon>Clostridia</taxon>
        <taxon>Natranaerobiales</taxon>
        <taxon>Natranaerobiaceae</taxon>
        <taxon>Natranaerobius</taxon>
    </lineage>
</organism>
<dbReference type="OrthoDB" id="9770452at2"/>
<dbReference type="InterPro" id="IPR012133">
    <property type="entry name" value="Alpha-hydoxy_acid_DH_FMN"/>
</dbReference>
<feature type="active site" description="Proton acceptor" evidence="8">
    <location>
        <position position="235"/>
    </location>
</feature>
<feature type="binding site" evidence="9">
    <location>
        <position position="238"/>
    </location>
    <ligand>
        <name>glyoxylate</name>
        <dbReference type="ChEBI" id="CHEBI:36655"/>
    </ligand>
</feature>
<keyword evidence="2 9" id="KW-0285">Flavoprotein</keyword>
<sequence length="336" mass="36335">MELTEIRKKAQEQLRGYCKLCNECNGEACRGQVPGLGGVGTGRSFINNYRALNMYQLNLRSMHQAISPETELILFGERLSTPILPAPIGGMNVNFNNIITEEEYADSISYGSKEAGTFSTCGDGALNEVLQSGLNSFEKHEVPGIVFIKPRSVEEIITRIRWAENSGAIAVGVDVDACAFNMAEQGAPVGPKSFYQMRRIVQSTSLPFIIKGIMTVQEAEMAVEMGAAGIVVSNHGGRALDYTPGTAEVLPEIAEKVKGEINIMVDGGIRSGIDVLKVLALGAEFAFVGRPVLHGAFAQKGEGVKSVLERMTSELRKTMMLTGCAHVKAIDERVIY</sequence>
<dbReference type="Gene3D" id="3.20.20.70">
    <property type="entry name" value="Aldolase class I"/>
    <property type="match status" value="1"/>
</dbReference>
<proteinExistence type="inferred from homology"/>
<dbReference type="InterPro" id="IPR037396">
    <property type="entry name" value="FMN_HAD"/>
</dbReference>
<evidence type="ECO:0000256" key="4">
    <source>
        <dbReference type="ARBA" id="ARBA00023002"/>
    </source>
</evidence>
<feature type="domain" description="FMN hydroxy acid dehydrogenase" evidence="10">
    <location>
        <begin position="37"/>
        <end position="336"/>
    </location>
</feature>
<protein>
    <recommendedName>
        <fullName evidence="6">L-lactate oxidase</fullName>
    </recommendedName>
</protein>
<comment type="caution">
    <text evidence="11">The sequence shown here is derived from an EMBL/GenBank/DDBJ whole genome shotgun (WGS) entry which is preliminary data.</text>
</comment>
<keyword evidence="12" id="KW-1185">Reference proteome</keyword>
<dbReference type="InterPro" id="IPR000262">
    <property type="entry name" value="FMN-dep_DH"/>
</dbReference>
<dbReference type="SUPFAM" id="SSF51395">
    <property type="entry name" value="FMN-linked oxidoreductases"/>
    <property type="match status" value="1"/>
</dbReference>
<accession>A0A226C0B0</accession>
<evidence type="ECO:0000256" key="2">
    <source>
        <dbReference type="ARBA" id="ARBA00022630"/>
    </source>
</evidence>
<name>A0A226C0B0_9FIRM</name>
<feature type="binding site" evidence="9">
    <location>
        <position position="235"/>
    </location>
    <ligand>
        <name>glyoxylate</name>
        <dbReference type="ChEBI" id="CHEBI:36655"/>
    </ligand>
</feature>
<dbReference type="PANTHER" id="PTHR10578">
    <property type="entry name" value="S -2-HYDROXY-ACID OXIDASE-RELATED"/>
    <property type="match status" value="1"/>
</dbReference>
<reference evidence="11 12" key="1">
    <citation type="submission" date="2017-06" db="EMBL/GenBank/DDBJ databases">
        <title>Draft Genome Sequence of Natranaerobius trueperi halophilic, alkalithermophilic bacteria from soda lakes.</title>
        <authorList>
            <person name="Zhao B."/>
        </authorList>
    </citation>
    <scope>NUCLEOTIDE SEQUENCE [LARGE SCALE GENOMIC DNA]</scope>
    <source>
        <strain evidence="11 12">DSM 18760</strain>
    </source>
</reference>
<dbReference type="GO" id="GO:0010181">
    <property type="term" value="F:FMN binding"/>
    <property type="evidence" value="ECO:0007669"/>
    <property type="project" value="InterPro"/>
</dbReference>
<evidence type="ECO:0000259" key="10">
    <source>
        <dbReference type="PROSITE" id="PS51349"/>
    </source>
</evidence>
<comment type="catalytic activity">
    <reaction evidence="7">
        <text>(S)-lactate + O2 = pyruvate + H2O2</text>
        <dbReference type="Rhea" id="RHEA:55868"/>
        <dbReference type="ChEBI" id="CHEBI:15361"/>
        <dbReference type="ChEBI" id="CHEBI:15379"/>
        <dbReference type="ChEBI" id="CHEBI:16240"/>
        <dbReference type="ChEBI" id="CHEBI:16651"/>
    </reaction>
    <physiologicalReaction direction="left-to-right" evidence="7">
        <dbReference type="Rhea" id="RHEA:55869"/>
    </physiologicalReaction>
</comment>
<dbReference type="GO" id="GO:0016491">
    <property type="term" value="F:oxidoreductase activity"/>
    <property type="evidence" value="ECO:0007669"/>
    <property type="project" value="UniProtKB-KW"/>
</dbReference>
<dbReference type="PROSITE" id="PS51349">
    <property type="entry name" value="FMN_HYDROXY_ACID_DH_2"/>
    <property type="match status" value="1"/>
</dbReference>
<comment type="cofactor">
    <cofactor evidence="1">
        <name>FMN</name>
        <dbReference type="ChEBI" id="CHEBI:58210"/>
    </cofactor>
</comment>
<keyword evidence="3 9" id="KW-0288">FMN</keyword>
<dbReference type="PANTHER" id="PTHR10578:SF107">
    <property type="entry name" value="2-HYDROXYACID OXIDASE 1"/>
    <property type="match status" value="1"/>
</dbReference>
<dbReference type="EMBL" id="NIQC01000012">
    <property type="protein sequence ID" value="OWZ83807.1"/>
    <property type="molecule type" value="Genomic_DNA"/>
</dbReference>
<dbReference type="RefSeq" id="WP_089023557.1">
    <property type="nucleotide sequence ID" value="NZ_NIQC01000012.1"/>
</dbReference>
<keyword evidence="4" id="KW-0560">Oxidoreductase</keyword>
<comment type="similarity">
    <text evidence="5">Belongs to the FMN-dependent alpha-hydroxy acid dehydrogenase family.</text>
</comment>
<dbReference type="Proteomes" id="UP000214588">
    <property type="component" value="Unassembled WGS sequence"/>
</dbReference>